<reference evidence="1" key="1">
    <citation type="submission" date="2012-04" db="EMBL/GenBank/DDBJ databases">
        <title>The Genome Sequence of Loa loa.</title>
        <authorList>
            <consortium name="The Broad Institute Genome Sequencing Platform"/>
            <consortium name="Broad Institute Genome Sequencing Center for Infectious Disease"/>
            <person name="Nutman T.B."/>
            <person name="Fink D.L."/>
            <person name="Russ C."/>
            <person name="Young S."/>
            <person name="Zeng Q."/>
            <person name="Gargeya S."/>
            <person name="Alvarado L."/>
            <person name="Berlin A."/>
            <person name="Chapman S.B."/>
            <person name="Chen Z."/>
            <person name="Freedman E."/>
            <person name="Gellesch M."/>
            <person name="Goldberg J."/>
            <person name="Griggs A."/>
            <person name="Gujja S."/>
            <person name="Heilman E.R."/>
            <person name="Heiman D."/>
            <person name="Howarth C."/>
            <person name="Mehta T."/>
            <person name="Neiman D."/>
            <person name="Pearson M."/>
            <person name="Roberts A."/>
            <person name="Saif S."/>
            <person name="Shea T."/>
            <person name="Shenoy N."/>
            <person name="Sisk P."/>
            <person name="Stolte C."/>
            <person name="Sykes S."/>
            <person name="White J."/>
            <person name="Yandava C."/>
            <person name="Haas B."/>
            <person name="Henn M.R."/>
            <person name="Nusbaum C."/>
            <person name="Birren B."/>
        </authorList>
    </citation>
    <scope>NUCLEOTIDE SEQUENCE [LARGE SCALE GENOMIC DNA]</scope>
</reference>
<evidence type="ECO:0000313" key="1">
    <source>
        <dbReference type="EMBL" id="EFO28178.1"/>
    </source>
</evidence>
<dbReference type="RefSeq" id="XP_003135899.1">
    <property type="nucleotide sequence ID" value="XM_003135851.1"/>
</dbReference>
<name>A0A1S0UBF7_LOALO</name>
<gene>
    <name evidence="1" type="ORF">LOAG_00311</name>
</gene>
<dbReference type="EMBL" id="JH712236">
    <property type="protein sequence ID" value="EFO28178.1"/>
    <property type="molecule type" value="Genomic_DNA"/>
</dbReference>
<dbReference type="AlphaFoldDB" id="A0A1S0UBF7"/>
<dbReference type="GeneID" id="9937679"/>
<dbReference type="CTD" id="9937679"/>
<dbReference type="KEGG" id="loa:LOAG_00311"/>
<dbReference type="InParanoid" id="A0A1S0UBF7"/>
<proteinExistence type="predicted"/>
<sequence>MQTQPLHSSFHGAYSEITRSMLYTSSDLNQSIPVIQSLLDLNYDQLFFPRCNLNLSSDSGTRAKDQSDHLVAGSSEVSLRRAGVHNEAVIFGKEND</sequence>
<protein>
    <submittedName>
        <fullName evidence="1">Uncharacterized protein</fullName>
    </submittedName>
</protein>
<accession>A0A1S0UBF7</accession>
<organism evidence="1">
    <name type="scientific">Loa loa</name>
    <name type="common">Eye worm</name>
    <name type="synonym">Filaria loa</name>
    <dbReference type="NCBI Taxonomy" id="7209"/>
    <lineage>
        <taxon>Eukaryota</taxon>
        <taxon>Metazoa</taxon>
        <taxon>Ecdysozoa</taxon>
        <taxon>Nematoda</taxon>
        <taxon>Chromadorea</taxon>
        <taxon>Rhabditida</taxon>
        <taxon>Spirurina</taxon>
        <taxon>Spiruromorpha</taxon>
        <taxon>Filarioidea</taxon>
        <taxon>Onchocercidae</taxon>
        <taxon>Loa</taxon>
    </lineage>
</organism>